<dbReference type="AlphaFoldDB" id="A0A3E0W131"/>
<comment type="caution">
    <text evidence="2">The sequence shown here is derived from an EMBL/GenBank/DDBJ whole genome shotgun (WGS) entry which is preliminary data.</text>
</comment>
<evidence type="ECO:0000313" key="3">
    <source>
        <dbReference type="Proteomes" id="UP000256541"/>
    </source>
</evidence>
<dbReference type="Pfam" id="PF02452">
    <property type="entry name" value="PemK_toxin"/>
    <property type="match status" value="1"/>
</dbReference>
<dbReference type="EMBL" id="NBXB01000027">
    <property type="protein sequence ID" value="RFA14787.1"/>
    <property type="molecule type" value="Genomic_DNA"/>
</dbReference>
<gene>
    <name evidence="2" type="ORF">B7R22_08735</name>
</gene>
<dbReference type="InterPro" id="IPR003477">
    <property type="entry name" value="PemK-like"/>
</dbReference>
<dbReference type="Proteomes" id="UP000256541">
    <property type="component" value="Unassembled WGS sequence"/>
</dbReference>
<dbReference type="GO" id="GO:0003677">
    <property type="term" value="F:DNA binding"/>
    <property type="evidence" value="ECO:0007669"/>
    <property type="project" value="InterPro"/>
</dbReference>
<organism evidence="2 3">
    <name type="scientific">Subtercola boreus</name>
    <dbReference type="NCBI Taxonomy" id="120213"/>
    <lineage>
        <taxon>Bacteria</taxon>
        <taxon>Bacillati</taxon>
        <taxon>Actinomycetota</taxon>
        <taxon>Actinomycetes</taxon>
        <taxon>Micrococcales</taxon>
        <taxon>Microbacteriaceae</taxon>
        <taxon>Subtercola</taxon>
    </lineage>
</organism>
<feature type="region of interest" description="Disordered" evidence="1">
    <location>
        <begin position="18"/>
        <end position="80"/>
    </location>
</feature>
<evidence type="ECO:0000313" key="2">
    <source>
        <dbReference type="EMBL" id="RFA14787.1"/>
    </source>
</evidence>
<reference evidence="2 3" key="1">
    <citation type="submission" date="2017-04" db="EMBL/GenBank/DDBJ databases">
        <title>Comparative genome analysis of Subtercola boreus.</title>
        <authorList>
            <person name="Cho Y.-J."/>
            <person name="Cho A."/>
            <person name="Kim O.-S."/>
            <person name="Lee J.-I."/>
        </authorList>
    </citation>
    <scope>NUCLEOTIDE SEQUENCE [LARGE SCALE GENOMIC DNA]</scope>
    <source>
        <strain evidence="2 3">P27479</strain>
    </source>
</reference>
<evidence type="ECO:0000256" key="1">
    <source>
        <dbReference type="SAM" id="MobiDB-lite"/>
    </source>
</evidence>
<evidence type="ECO:0008006" key="4">
    <source>
        <dbReference type="Google" id="ProtNLM"/>
    </source>
</evidence>
<sequence>MSVPSFTHFLGTVLRSIASGLAPQKASPRNPPRGTTPRGSNPRGTTSRPTTSRTSTPRTTTTRPAPPPSDATRTVEIDSRTLGHQKLAYAPHADARPDPGEVVWTWVPYEENDGRGKDRPMLVLARLSATTVLGIQLTSKAHPDDRGALELGPGPWDPAGRASWVRLDRLFRVTDAGMRREGAALDAPTYARVAKALQQRYRF</sequence>
<proteinExistence type="predicted"/>
<name>A0A3E0W131_9MICO</name>
<protein>
    <recommendedName>
        <fullName evidence="4">Growth inhibitor PemK</fullName>
    </recommendedName>
</protein>
<feature type="compositionally biased region" description="Low complexity" evidence="1">
    <location>
        <begin position="32"/>
        <end position="63"/>
    </location>
</feature>
<accession>A0A3E0W131</accession>
<dbReference type="SUPFAM" id="SSF50118">
    <property type="entry name" value="Cell growth inhibitor/plasmid maintenance toxic component"/>
    <property type="match status" value="1"/>
</dbReference>